<dbReference type="EMBL" id="JAMKFB020000257">
    <property type="protein sequence ID" value="KAL0151182.1"/>
    <property type="molecule type" value="Genomic_DNA"/>
</dbReference>
<feature type="non-terminal residue" evidence="2">
    <location>
        <position position="89"/>
    </location>
</feature>
<feature type="region of interest" description="Disordered" evidence="1">
    <location>
        <begin position="1"/>
        <end position="89"/>
    </location>
</feature>
<organism evidence="2 3">
    <name type="scientific">Cirrhinus mrigala</name>
    <name type="common">Mrigala</name>
    <dbReference type="NCBI Taxonomy" id="683832"/>
    <lineage>
        <taxon>Eukaryota</taxon>
        <taxon>Metazoa</taxon>
        <taxon>Chordata</taxon>
        <taxon>Craniata</taxon>
        <taxon>Vertebrata</taxon>
        <taxon>Euteleostomi</taxon>
        <taxon>Actinopterygii</taxon>
        <taxon>Neopterygii</taxon>
        <taxon>Teleostei</taxon>
        <taxon>Ostariophysi</taxon>
        <taxon>Cypriniformes</taxon>
        <taxon>Cyprinidae</taxon>
        <taxon>Labeoninae</taxon>
        <taxon>Labeonini</taxon>
        <taxon>Cirrhinus</taxon>
    </lineage>
</organism>
<feature type="compositionally biased region" description="Basic and acidic residues" evidence="1">
    <location>
        <begin position="1"/>
        <end position="24"/>
    </location>
</feature>
<comment type="caution">
    <text evidence="2">The sequence shown here is derived from an EMBL/GenBank/DDBJ whole genome shotgun (WGS) entry which is preliminary data.</text>
</comment>
<evidence type="ECO:0000256" key="1">
    <source>
        <dbReference type="SAM" id="MobiDB-lite"/>
    </source>
</evidence>
<accession>A0ABD0MQY7</accession>
<feature type="compositionally biased region" description="Basic and acidic residues" evidence="1">
    <location>
        <begin position="64"/>
        <end position="81"/>
    </location>
</feature>
<evidence type="ECO:0000313" key="2">
    <source>
        <dbReference type="EMBL" id="KAL0151182.1"/>
    </source>
</evidence>
<sequence length="89" mass="9012">MMGVHRGADGGRSHYRGRADDSRGPTDSGGAGGGGPRGEDREPMILGDTEDPEGQGGTQGSGDRGGDEGSSSHDADGDWLTRGKPTAQM</sequence>
<protein>
    <submittedName>
        <fullName evidence="2">Uncharacterized protein</fullName>
    </submittedName>
</protein>
<keyword evidence="3" id="KW-1185">Reference proteome</keyword>
<feature type="compositionally biased region" description="Gly residues" evidence="1">
    <location>
        <begin position="27"/>
        <end position="36"/>
    </location>
</feature>
<evidence type="ECO:0000313" key="3">
    <source>
        <dbReference type="Proteomes" id="UP001529510"/>
    </source>
</evidence>
<feature type="compositionally biased region" description="Gly residues" evidence="1">
    <location>
        <begin position="54"/>
        <end position="63"/>
    </location>
</feature>
<dbReference type="Proteomes" id="UP001529510">
    <property type="component" value="Unassembled WGS sequence"/>
</dbReference>
<reference evidence="2 3" key="1">
    <citation type="submission" date="2024-05" db="EMBL/GenBank/DDBJ databases">
        <title>Genome sequencing and assembly of Indian major carp, Cirrhinus mrigala (Hamilton, 1822).</title>
        <authorList>
            <person name="Mohindra V."/>
            <person name="Chowdhury L.M."/>
            <person name="Lal K."/>
            <person name="Jena J.K."/>
        </authorList>
    </citation>
    <scope>NUCLEOTIDE SEQUENCE [LARGE SCALE GENOMIC DNA]</scope>
    <source>
        <strain evidence="2">CM1030</strain>
        <tissue evidence="2">Blood</tissue>
    </source>
</reference>
<gene>
    <name evidence="2" type="ORF">M9458_053516</name>
</gene>
<name>A0ABD0MQY7_CIRMR</name>
<proteinExistence type="predicted"/>
<dbReference type="AlphaFoldDB" id="A0ABD0MQY7"/>